<dbReference type="STRING" id="1238182.C882_0816"/>
<dbReference type="InterPro" id="IPR044843">
    <property type="entry name" value="Trans_IPPS_bact-type"/>
</dbReference>
<dbReference type="eggNOG" id="COG1562">
    <property type="taxonomic scope" value="Bacteria"/>
</dbReference>
<dbReference type="GO" id="GO:0004311">
    <property type="term" value="F:geranylgeranyl diphosphate synthase activity"/>
    <property type="evidence" value="ECO:0007669"/>
    <property type="project" value="InterPro"/>
</dbReference>
<dbReference type="GO" id="GO:0016117">
    <property type="term" value="P:carotenoid biosynthetic process"/>
    <property type="evidence" value="ECO:0007669"/>
    <property type="project" value="InterPro"/>
</dbReference>
<accession>K9GRN3</accession>
<dbReference type="Proteomes" id="UP000009881">
    <property type="component" value="Unassembled WGS sequence"/>
</dbReference>
<dbReference type="CDD" id="cd00683">
    <property type="entry name" value="Trans_IPPS_HH"/>
    <property type="match status" value="1"/>
</dbReference>
<dbReference type="SUPFAM" id="SSF48576">
    <property type="entry name" value="Terpenoid synthases"/>
    <property type="match status" value="1"/>
</dbReference>
<dbReference type="GO" id="GO:0051996">
    <property type="term" value="F:squalene synthase [NAD(P)H] activity"/>
    <property type="evidence" value="ECO:0007669"/>
    <property type="project" value="InterPro"/>
</dbReference>
<name>K9GRN3_9PROT</name>
<evidence type="ECO:0000313" key="3">
    <source>
        <dbReference type="EMBL" id="EKV28605.1"/>
    </source>
</evidence>
<organism evidence="3 4">
    <name type="scientific">Caenispirillum salinarum AK4</name>
    <dbReference type="NCBI Taxonomy" id="1238182"/>
    <lineage>
        <taxon>Bacteria</taxon>
        <taxon>Pseudomonadati</taxon>
        <taxon>Pseudomonadota</taxon>
        <taxon>Alphaproteobacteria</taxon>
        <taxon>Rhodospirillales</taxon>
        <taxon>Novispirillaceae</taxon>
        <taxon>Caenispirillum</taxon>
    </lineage>
</organism>
<reference evidence="3 4" key="1">
    <citation type="journal article" date="2013" name="Genome Announc.">
        <title>Draft Genome Sequence of an Alphaproteobacterium, Caenispirillum salinarum AK4(T), Isolated from a Solar Saltern.</title>
        <authorList>
            <person name="Khatri I."/>
            <person name="Singh A."/>
            <person name="Korpole S."/>
            <person name="Pinnaka A.K."/>
            <person name="Subramanian S."/>
        </authorList>
    </citation>
    <scope>NUCLEOTIDE SEQUENCE [LARGE SCALE GENOMIC DNA]</scope>
    <source>
        <strain evidence="3 4">AK4</strain>
    </source>
</reference>
<dbReference type="InterPro" id="IPR017828">
    <property type="entry name" value="SQ_synth_HpnD-like"/>
</dbReference>
<dbReference type="Gene3D" id="1.10.600.10">
    <property type="entry name" value="Farnesyl Diphosphate Synthase"/>
    <property type="match status" value="1"/>
</dbReference>
<dbReference type="PANTHER" id="PTHR31480">
    <property type="entry name" value="BIFUNCTIONAL LYCOPENE CYCLASE/PHYTOENE SYNTHASE"/>
    <property type="match status" value="1"/>
</dbReference>
<proteinExistence type="predicted"/>
<feature type="compositionally biased region" description="Low complexity" evidence="2">
    <location>
        <begin position="1"/>
        <end position="12"/>
    </location>
</feature>
<evidence type="ECO:0000313" key="4">
    <source>
        <dbReference type="Proteomes" id="UP000009881"/>
    </source>
</evidence>
<dbReference type="InterPro" id="IPR033904">
    <property type="entry name" value="Trans_IPPS_HH"/>
</dbReference>
<dbReference type="OrthoDB" id="9807580at2"/>
<keyword evidence="4" id="KW-1185">Reference proteome</keyword>
<protein>
    <submittedName>
        <fullName evidence="3">Phytoene synthase</fullName>
    </submittedName>
</protein>
<dbReference type="InterPro" id="IPR002060">
    <property type="entry name" value="Squ/phyt_synthse"/>
</dbReference>
<evidence type="ECO:0000256" key="1">
    <source>
        <dbReference type="ARBA" id="ARBA00022679"/>
    </source>
</evidence>
<dbReference type="NCBIfam" id="TIGR03465">
    <property type="entry name" value="HpnD"/>
    <property type="match status" value="1"/>
</dbReference>
<dbReference type="InterPro" id="IPR019845">
    <property type="entry name" value="Squalene/phytoene_synthase_CS"/>
</dbReference>
<dbReference type="EMBL" id="ANHY01000015">
    <property type="protein sequence ID" value="EKV28605.1"/>
    <property type="molecule type" value="Genomic_DNA"/>
</dbReference>
<dbReference type="InterPro" id="IPR008949">
    <property type="entry name" value="Isoprenoid_synthase_dom_sf"/>
</dbReference>
<dbReference type="PROSITE" id="PS01045">
    <property type="entry name" value="SQUALEN_PHYTOEN_SYN_2"/>
    <property type="match status" value="1"/>
</dbReference>
<dbReference type="SFLD" id="SFLDG01018">
    <property type="entry name" value="Squalene/Phytoene_Synthase_Lik"/>
    <property type="match status" value="1"/>
</dbReference>
<sequence>MTPPTTATATPNPAQPPGRESEPLSPDDASALTRKLAAGSSFYWAMRVLPGRRQDAIFAVYAFCREVDDIADSHDLTREQKIAGLAAWRARVDALYGEGTVAPFPLEVPLRAAIGRYDMAKADFLAIIEGMEMDARGPVRAPSLETFDHYCDCVASAVGRLAVKSFGCPDGPGRSLADHLGRALQITNILRDIAEDAEDGRLYLPRELLERHGIGCDDPRLVAADPHLPGVCRDLAAMARDHFAKASAAAAECPRRTVRPALVMGAVYEATLNRLIARDWRDPTQRVRLSTPHKLWLMVRHGLL</sequence>
<dbReference type="AlphaFoldDB" id="K9GRN3"/>
<dbReference type="SFLD" id="SFLDS00005">
    <property type="entry name" value="Isoprenoid_Synthase_Type_I"/>
    <property type="match status" value="1"/>
</dbReference>
<dbReference type="PATRIC" id="fig|1238182.3.peg.3030"/>
<feature type="region of interest" description="Disordered" evidence="2">
    <location>
        <begin position="1"/>
        <end position="27"/>
    </location>
</feature>
<dbReference type="SFLD" id="SFLDG01212">
    <property type="entry name" value="Phytoene_synthase_like"/>
    <property type="match status" value="1"/>
</dbReference>
<comment type="caution">
    <text evidence="3">The sequence shown here is derived from an EMBL/GenBank/DDBJ whole genome shotgun (WGS) entry which is preliminary data.</text>
</comment>
<gene>
    <name evidence="3" type="ORF">C882_0816</name>
</gene>
<keyword evidence="1" id="KW-0808">Transferase</keyword>
<dbReference type="Pfam" id="PF00494">
    <property type="entry name" value="SQS_PSY"/>
    <property type="match status" value="1"/>
</dbReference>
<evidence type="ECO:0000256" key="2">
    <source>
        <dbReference type="SAM" id="MobiDB-lite"/>
    </source>
</evidence>
<dbReference type="RefSeq" id="WP_009541473.1">
    <property type="nucleotide sequence ID" value="NZ_ANHY01000015.1"/>
</dbReference>